<dbReference type="GO" id="GO:0015074">
    <property type="term" value="P:DNA integration"/>
    <property type="evidence" value="ECO:0007669"/>
    <property type="project" value="InterPro"/>
</dbReference>
<dbReference type="AlphaFoldDB" id="F0X2D9"/>
<dbReference type="PROSITE" id="PS50994">
    <property type="entry name" value="INTEGRASE"/>
    <property type="match status" value="1"/>
</dbReference>
<reference evidence="2" key="2">
    <citation type="submission" date="2011-02" db="EMBL/GenBank/DDBJ databases">
        <authorList>
            <person name="MacLean D."/>
        </authorList>
    </citation>
    <scope>NUCLEOTIDE SEQUENCE</scope>
</reference>
<sequence length="219" mass="24068">MDYLYLGDSISGAKYCPVLKDAFGDFCELIASDTASARVAADAIISWYKRFNLPISLMTDNGTHFRNQVIDTVTAKLGMTHKLSPVYAPWLNGAVERVKRDVLQVARAMLLEAQLDVHNWDIILPVIQSCVNHSPVESLGNKCPMEIFTGLPPPPLLAFFIAPDGDGTTAVMVNTDSVARHLTQLTTRLQQMHKVVESSKVTVSKLLAMHHPALLPTSK</sequence>
<protein>
    <submittedName>
        <fullName evidence="2">AlNc14C988G12696 protein</fullName>
    </submittedName>
</protein>
<name>F0X2D9_9STRA</name>
<evidence type="ECO:0000313" key="2">
    <source>
        <dbReference type="EMBL" id="CCA28026.1"/>
    </source>
</evidence>
<dbReference type="PANTHER" id="PTHR37984:SF12">
    <property type="entry name" value="RIBONUCLEASE H"/>
    <property type="match status" value="1"/>
</dbReference>
<evidence type="ECO:0000259" key="1">
    <source>
        <dbReference type="PROSITE" id="PS50994"/>
    </source>
</evidence>
<dbReference type="InterPro" id="IPR012337">
    <property type="entry name" value="RNaseH-like_sf"/>
</dbReference>
<dbReference type="SUPFAM" id="SSF53098">
    <property type="entry name" value="Ribonuclease H-like"/>
    <property type="match status" value="1"/>
</dbReference>
<proteinExistence type="predicted"/>
<organism evidence="2">
    <name type="scientific">Albugo laibachii Nc14</name>
    <dbReference type="NCBI Taxonomy" id="890382"/>
    <lineage>
        <taxon>Eukaryota</taxon>
        <taxon>Sar</taxon>
        <taxon>Stramenopiles</taxon>
        <taxon>Oomycota</taxon>
        <taxon>Peronosporomycetes</taxon>
        <taxon>Albuginales</taxon>
        <taxon>Albuginaceae</taxon>
        <taxon>Albugo</taxon>
    </lineage>
</organism>
<accession>F0X2D9</accession>
<feature type="domain" description="Integrase catalytic" evidence="1">
    <location>
        <begin position="1"/>
        <end position="152"/>
    </location>
</feature>
<dbReference type="EMBL" id="FR824824">
    <property type="protein sequence ID" value="CCA28026.1"/>
    <property type="molecule type" value="Genomic_DNA"/>
</dbReference>
<dbReference type="InterPro" id="IPR036397">
    <property type="entry name" value="RNaseH_sf"/>
</dbReference>
<dbReference type="Gene3D" id="3.30.420.10">
    <property type="entry name" value="Ribonuclease H-like superfamily/Ribonuclease H"/>
    <property type="match status" value="1"/>
</dbReference>
<dbReference type="GO" id="GO:0003676">
    <property type="term" value="F:nucleic acid binding"/>
    <property type="evidence" value="ECO:0007669"/>
    <property type="project" value="InterPro"/>
</dbReference>
<reference evidence="2" key="1">
    <citation type="journal article" date="2011" name="PLoS Biol.">
        <title>Gene gain and loss during evolution of obligate parasitism in the white rust pathogen of Arabidopsis thaliana.</title>
        <authorList>
            <person name="Kemen E."/>
            <person name="Gardiner A."/>
            <person name="Schultz-Larsen T."/>
            <person name="Kemen A.C."/>
            <person name="Balmuth A.L."/>
            <person name="Robert-Seilaniantz A."/>
            <person name="Bailey K."/>
            <person name="Holub E."/>
            <person name="Studholme D.J."/>
            <person name="Maclean D."/>
            <person name="Jones J.D."/>
        </authorList>
    </citation>
    <scope>NUCLEOTIDE SEQUENCE</scope>
</reference>
<gene>
    <name evidence="2" type="primary">AlNc14C988G12696</name>
    <name evidence="2" type="ORF">ALNC14_141700</name>
</gene>
<dbReference type="PANTHER" id="PTHR37984">
    <property type="entry name" value="PROTEIN CBG26694"/>
    <property type="match status" value="1"/>
</dbReference>
<dbReference type="HOGENOM" id="CLU_1140506_0_0_1"/>
<dbReference type="InterPro" id="IPR050951">
    <property type="entry name" value="Retrovirus_Pol_polyprotein"/>
</dbReference>
<dbReference type="InterPro" id="IPR001584">
    <property type="entry name" value="Integrase_cat-core"/>
</dbReference>